<evidence type="ECO:0000313" key="2">
    <source>
        <dbReference type="Proteomes" id="UP000321769"/>
    </source>
</evidence>
<gene>
    <name evidence="1" type="ORF">AFL01nite_10260</name>
</gene>
<dbReference type="Proteomes" id="UP000321769">
    <property type="component" value="Unassembled WGS sequence"/>
</dbReference>
<dbReference type="AlphaFoldDB" id="A0A512HTC1"/>
<protein>
    <submittedName>
        <fullName evidence="1">Uncharacterized protein</fullName>
    </submittedName>
</protein>
<dbReference type="InterPro" id="IPR029058">
    <property type="entry name" value="AB_hydrolase_fold"/>
</dbReference>
<evidence type="ECO:0000313" key="1">
    <source>
        <dbReference type="EMBL" id="GEO88699.1"/>
    </source>
</evidence>
<proteinExistence type="predicted"/>
<sequence length="519" mass="55736">MERDLVTTGSDAAIHPPATAFRDSHWGSHTYVWPDLESFLANDAPKDGVHAFELTSETGTLTYEFYVRVRPGTPLVAHFHGNAPRRENDLPVITGLGVSSDLDASLFVLSDPVLSLDDTVTLGWHIGPAWLGVHPVTVAVVDHLARVSNAPRVVAWGGSGGGYAALRVARDIDTCVALVWNPQTNVDRYAPEPVDTFRRVAGFVPGFAFTNVRGFNLTHASTTTEFRGTAIVLQERTDWHFRTHLAPMLTVLDPEVDLERLEEEVVSEIGDHLVTVVSHWGQGHAPPPKAVLRQLLAALSSTSDVDLLTIARDTTPLLAAAAALATEVDPFTASPSAPLDDGTDANETPLDTVGQLAERALAGDEEALTDARRAMVSLVELTEADAHAPAARVIATLLYLKASRHHGVDDLDHLRDVLAALFRDVERLMDDDTLRGALALLHVAVQFAPGFGSTELWDTASSRIAALLSAPSDGEGPQDERSDRATWAQVRDFVSGHRPNSSLAALLAETPDSSGPTPS</sequence>
<keyword evidence="2" id="KW-1185">Reference proteome</keyword>
<comment type="caution">
    <text evidence="1">The sequence shown here is derived from an EMBL/GenBank/DDBJ whole genome shotgun (WGS) entry which is preliminary data.</text>
</comment>
<accession>A0A512HTC1</accession>
<dbReference type="EMBL" id="BJZQ01000003">
    <property type="protein sequence ID" value="GEO88699.1"/>
    <property type="molecule type" value="Genomic_DNA"/>
</dbReference>
<organism evidence="1 2">
    <name type="scientific">Aeromicrobium flavum</name>
    <dbReference type="NCBI Taxonomy" id="416568"/>
    <lineage>
        <taxon>Bacteria</taxon>
        <taxon>Bacillati</taxon>
        <taxon>Actinomycetota</taxon>
        <taxon>Actinomycetes</taxon>
        <taxon>Propionibacteriales</taxon>
        <taxon>Nocardioidaceae</taxon>
        <taxon>Aeromicrobium</taxon>
    </lineage>
</organism>
<dbReference type="SUPFAM" id="SSF53474">
    <property type="entry name" value="alpha/beta-Hydrolases"/>
    <property type="match status" value="1"/>
</dbReference>
<name>A0A512HTC1_9ACTN</name>
<reference evidence="1 2" key="1">
    <citation type="submission" date="2019-07" db="EMBL/GenBank/DDBJ databases">
        <title>Whole genome shotgun sequence of Aeromicrobium flavum NBRC 107625.</title>
        <authorList>
            <person name="Hosoyama A."/>
            <person name="Uohara A."/>
            <person name="Ohji S."/>
            <person name="Ichikawa N."/>
        </authorList>
    </citation>
    <scope>NUCLEOTIDE SEQUENCE [LARGE SCALE GENOMIC DNA]</scope>
    <source>
        <strain evidence="1 2">NBRC 107625</strain>
    </source>
</reference>